<evidence type="ECO:0000313" key="2">
    <source>
        <dbReference type="EMBL" id="GAG51027.1"/>
    </source>
</evidence>
<organism evidence="2">
    <name type="scientific">marine sediment metagenome</name>
    <dbReference type="NCBI Taxonomy" id="412755"/>
    <lineage>
        <taxon>unclassified sequences</taxon>
        <taxon>metagenomes</taxon>
        <taxon>ecological metagenomes</taxon>
    </lineage>
</organism>
<reference evidence="2" key="1">
    <citation type="journal article" date="2014" name="Front. Microbiol.">
        <title>High frequency of phylogenetically diverse reductive dehalogenase-homologous genes in deep subseafloor sedimentary metagenomes.</title>
        <authorList>
            <person name="Kawai M."/>
            <person name="Futagami T."/>
            <person name="Toyoda A."/>
            <person name="Takaki Y."/>
            <person name="Nishi S."/>
            <person name="Hori S."/>
            <person name="Arai W."/>
            <person name="Tsubouchi T."/>
            <person name="Morono Y."/>
            <person name="Uchiyama I."/>
            <person name="Ito T."/>
            <person name="Fujiyama A."/>
            <person name="Inagaki F."/>
            <person name="Takami H."/>
        </authorList>
    </citation>
    <scope>NUCLEOTIDE SEQUENCE</scope>
    <source>
        <strain evidence="2">Expedition CK06-06</strain>
    </source>
</reference>
<dbReference type="PROSITE" id="PS51257">
    <property type="entry name" value="PROKAR_LIPOPROTEIN"/>
    <property type="match status" value="1"/>
</dbReference>
<comment type="caution">
    <text evidence="2">The sequence shown here is derived from an EMBL/GenBank/DDBJ whole genome shotgun (WGS) entry which is preliminary data.</text>
</comment>
<sequence>MNKKILSIILAVFVIASMLLAACQPATPEPTKEPEPEKTEAAAEPEAPEEEAEPAAPEDPYADVDPSGQEVVYWHQHSRAREETLMEIVDEFNDTNEWGITVDAEYQGGYPDIFNKMLSVINTS</sequence>
<feature type="region of interest" description="Disordered" evidence="1">
    <location>
        <begin position="26"/>
        <end position="69"/>
    </location>
</feature>
<protein>
    <submittedName>
        <fullName evidence="2">Uncharacterized protein</fullName>
    </submittedName>
</protein>
<proteinExistence type="predicted"/>
<gene>
    <name evidence="2" type="ORF">S01H1_84173</name>
</gene>
<accession>X0YWT6</accession>
<feature type="non-terminal residue" evidence="2">
    <location>
        <position position="124"/>
    </location>
</feature>
<name>X0YWT6_9ZZZZ</name>
<dbReference type="EMBL" id="BARS01057403">
    <property type="protein sequence ID" value="GAG51027.1"/>
    <property type="molecule type" value="Genomic_DNA"/>
</dbReference>
<evidence type="ECO:0000256" key="1">
    <source>
        <dbReference type="SAM" id="MobiDB-lite"/>
    </source>
</evidence>
<dbReference type="AlphaFoldDB" id="X0YWT6"/>
<dbReference type="Gene3D" id="3.40.190.10">
    <property type="entry name" value="Periplasmic binding protein-like II"/>
    <property type="match status" value="1"/>
</dbReference>
<feature type="compositionally biased region" description="Basic and acidic residues" evidence="1">
    <location>
        <begin position="30"/>
        <end position="41"/>
    </location>
</feature>